<dbReference type="AlphaFoldDB" id="A0A0C3D2V2"/>
<evidence type="ECO:0000313" key="1">
    <source>
        <dbReference type="EMBL" id="KIM55095.1"/>
    </source>
</evidence>
<accession>A0A0C3D2V2</accession>
<dbReference type="HOGENOM" id="CLU_2513947_0_0_1"/>
<gene>
    <name evidence="1" type="ORF">SCLCIDRAFT_1221388</name>
</gene>
<dbReference type="EMBL" id="KN822141">
    <property type="protein sequence ID" value="KIM55095.1"/>
    <property type="molecule type" value="Genomic_DNA"/>
</dbReference>
<reference evidence="2" key="2">
    <citation type="submission" date="2015-01" db="EMBL/GenBank/DDBJ databases">
        <title>Evolutionary Origins and Diversification of the Mycorrhizal Mutualists.</title>
        <authorList>
            <consortium name="DOE Joint Genome Institute"/>
            <consortium name="Mycorrhizal Genomics Consortium"/>
            <person name="Kohler A."/>
            <person name="Kuo A."/>
            <person name="Nagy L.G."/>
            <person name="Floudas D."/>
            <person name="Copeland A."/>
            <person name="Barry K.W."/>
            <person name="Cichocki N."/>
            <person name="Veneault-Fourrey C."/>
            <person name="LaButti K."/>
            <person name="Lindquist E.A."/>
            <person name="Lipzen A."/>
            <person name="Lundell T."/>
            <person name="Morin E."/>
            <person name="Murat C."/>
            <person name="Riley R."/>
            <person name="Ohm R."/>
            <person name="Sun H."/>
            <person name="Tunlid A."/>
            <person name="Henrissat B."/>
            <person name="Grigoriev I.V."/>
            <person name="Hibbett D.S."/>
            <person name="Martin F."/>
        </authorList>
    </citation>
    <scope>NUCLEOTIDE SEQUENCE [LARGE SCALE GENOMIC DNA]</scope>
    <source>
        <strain evidence="2">Foug A</strain>
    </source>
</reference>
<keyword evidence="2" id="KW-1185">Reference proteome</keyword>
<reference evidence="1 2" key="1">
    <citation type="submission" date="2014-04" db="EMBL/GenBank/DDBJ databases">
        <authorList>
            <consortium name="DOE Joint Genome Institute"/>
            <person name="Kuo A."/>
            <person name="Kohler A."/>
            <person name="Nagy L.G."/>
            <person name="Floudas D."/>
            <person name="Copeland A."/>
            <person name="Barry K.W."/>
            <person name="Cichocki N."/>
            <person name="Veneault-Fourrey C."/>
            <person name="LaButti K."/>
            <person name="Lindquist E.A."/>
            <person name="Lipzen A."/>
            <person name="Lundell T."/>
            <person name="Morin E."/>
            <person name="Murat C."/>
            <person name="Sun H."/>
            <person name="Tunlid A."/>
            <person name="Henrissat B."/>
            <person name="Grigoriev I.V."/>
            <person name="Hibbett D.S."/>
            <person name="Martin F."/>
            <person name="Nordberg H.P."/>
            <person name="Cantor M.N."/>
            <person name="Hua S.X."/>
        </authorList>
    </citation>
    <scope>NUCLEOTIDE SEQUENCE [LARGE SCALE GENOMIC DNA]</scope>
    <source>
        <strain evidence="1 2">Foug A</strain>
    </source>
</reference>
<sequence>MDPSKHLFDVLQVPVHPDLTTGILEIGSSSSPNLQIRADLEVSVVPFLSFHGLHNPKGLQLLSGLSSGLHMSRCRTNVGPTSGAY</sequence>
<dbReference type="Proteomes" id="UP000053989">
    <property type="component" value="Unassembled WGS sequence"/>
</dbReference>
<organism evidence="1 2">
    <name type="scientific">Scleroderma citrinum Foug A</name>
    <dbReference type="NCBI Taxonomy" id="1036808"/>
    <lineage>
        <taxon>Eukaryota</taxon>
        <taxon>Fungi</taxon>
        <taxon>Dikarya</taxon>
        <taxon>Basidiomycota</taxon>
        <taxon>Agaricomycotina</taxon>
        <taxon>Agaricomycetes</taxon>
        <taxon>Agaricomycetidae</taxon>
        <taxon>Boletales</taxon>
        <taxon>Sclerodermatineae</taxon>
        <taxon>Sclerodermataceae</taxon>
        <taxon>Scleroderma</taxon>
    </lineage>
</organism>
<protein>
    <submittedName>
        <fullName evidence="1">Uncharacterized protein</fullName>
    </submittedName>
</protein>
<evidence type="ECO:0000313" key="2">
    <source>
        <dbReference type="Proteomes" id="UP000053989"/>
    </source>
</evidence>
<name>A0A0C3D2V2_9AGAM</name>
<dbReference type="InParanoid" id="A0A0C3D2V2"/>
<proteinExistence type="predicted"/>